<accession>A0A0V0TV51</accession>
<comment type="caution">
    <text evidence="1">The sequence shown here is derived from an EMBL/GenBank/DDBJ whole genome shotgun (WGS) entry which is preliminary data.</text>
</comment>
<protein>
    <submittedName>
        <fullName evidence="1">Uncharacterized protein</fullName>
    </submittedName>
</protein>
<organism evidence="1 2">
    <name type="scientific">Trichinella murrelli</name>
    <dbReference type="NCBI Taxonomy" id="144512"/>
    <lineage>
        <taxon>Eukaryota</taxon>
        <taxon>Metazoa</taxon>
        <taxon>Ecdysozoa</taxon>
        <taxon>Nematoda</taxon>
        <taxon>Enoplea</taxon>
        <taxon>Dorylaimia</taxon>
        <taxon>Trichinellida</taxon>
        <taxon>Trichinellidae</taxon>
        <taxon>Trichinella</taxon>
    </lineage>
</organism>
<keyword evidence="2" id="KW-1185">Reference proteome</keyword>
<proteinExistence type="predicted"/>
<sequence length="74" mass="8487">MKEAKANEPLSTIKFHQLTVHNFYTMLDFSENFKGSGSNVAEYVKPTKKHKIQEQKLLNNSLNSILHLLKTKLA</sequence>
<evidence type="ECO:0000313" key="2">
    <source>
        <dbReference type="Proteomes" id="UP000055048"/>
    </source>
</evidence>
<dbReference type="OrthoDB" id="10329412at2759"/>
<name>A0A0V0TV51_9BILA</name>
<dbReference type="AlphaFoldDB" id="A0A0V0TV51"/>
<dbReference type="EMBL" id="JYDJ01000132">
    <property type="protein sequence ID" value="KRX42885.1"/>
    <property type="molecule type" value="Genomic_DNA"/>
</dbReference>
<reference evidence="1 2" key="1">
    <citation type="submission" date="2015-01" db="EMBL/GenBank/DDBJ databases">
        <title>Evolution of Trichinella species and genotypes.</title>
        <authorList>
            <person name="Korhonen P.K."/>
            <person name="Edoardo P."/>
            <person name="Giuseppe L.R."/>
            <person name="Gasser R.B."/>
        </authorList>
    </citation>
    <scope>NUCLEOTIDE SEQUENCE [LARGE SCALE GENOMIC DNA]</scope>
    <source>
        <strain evidence="1">ISS417</strain>
    </source>
</reference>
<dbReference type="Proteomes" id="UP000055048">
    <property type="component" value="Unassembled WGS sequence"/>
</dbReference>
<evidence type="ECO:0000313" key="1">
    <source>
        <dbReference type="EMBL" id="KRX42885.1"/>
    </source>
</evidence>
<gene>
    <name evidence="1" type="ORF">T05_6744</name>
</gene>